<dbReference type="EMBL" id="FWXI01000007">
    <property type="protein sequence ID" value="SMC71891.1"/>
    <property type="molecule type" value="Genomic_DNA"/>
</dbReference>
<accession>A0A1W2BGD4</accession>
<dbReference type="STRING" id="112901.SAMN04488500_107160"/>
<sequence>MSVSSITGSSSFDYLTQSVQKSNQTETQYSSSSIGEAATLELSSTAATSAVAQGSGAPTSSSSCPLGSNVCMGCGSCSKTSKTSESYSLTQSNTDTQESANTNYLTTAATNAYEMNTKFL</sequence>
<organism evidence="1 2">
    <name type="scientific">Sporomusa malonica</name>
    <dbReference type="NCBI Taxonomy" id="112901"/>
    <lineage>
        <taxon>Bacteria</taxon>
        <taxon>Bacillati</taxon>
        <taxon>Bacillota</taxon>
        <taxon>Negativicutes</taxon>
        <taxon>Selenomonadales</taxon>
        <taxon>Sporomusaceae</taxon>
        <taxon>Sporomusa</taxon>
    </lineage>
</organism>
<gene>
    <name evidence="1" type="ORF">SAMN04488500_107160</name>
</gene>
<dbReference type="RefSeq" id="WP_084575665.1">
    <property type="nucleotide sequence ID" value="NZ_CP155572.1"/>
</dbReference>
<evidence type="ECO:0000313" key="1">
    <source>
        <dbReference type="EMBL" id="SMC71891.1"/>
    </source>
</evidence>
<name>A0A1W2BGD4_9FIRM</name>
<dbReference type="AlphaFoldDB" id="A0A1W2BGD4"/>
<protein>
    <submittedName>
        <fullName evidence="1">Uncharacterized protein</fullName>
    </submittedName>
</protein>
<reference evidence="1 2" key="1">
    <citation type="submission" date="2017-04" db="EMBL/GenBank/DDBJ databases">
        <authorList>
            <person name="Afonso C.L."/>
            <person name="Miller P.J."/>
            <person name="Scott M.A."/>
            <person name="Spackman E."/>
            <person name="Goraichik I."/>
            <person name="Dimitrov K.M."/>
            <person name="Suarez D.L."/>
            <person name="Swayne D.E."/>
        </authorList>
    </citation>
    <scope>NUCLEOTIDE SEQUENCE [LARGE SCALE GENOMIC DNA]</scope>
    <source>
        <strain evidence="1 2">DSM 5090</strain>
    </source>
</reference>
<keyword evidence="2" id="KW-1185">Reference proteome</keyword>
<evidence type="ECO:0000313" key="2">
    <source>
        <dbReference type="Proteomes" id="UP000192738"/>
    </source>
</evidence>
<dbReference type="Proteomes" id="UP000192738">
    <property type="component" value="Unassembled WGS sequence"/>
</dbReference>
<proteinExistence type="predicted"/>